<dbReference type="Gene3D" id="3.20.20.140">
    <property type="entry name" value="Metal-dependent hydrolases"/>
    <property type="match status" value="1"/>
</dbReference>
<dbReference type="SUPFAM" id="SSF51556">
    <property type="entry name" value="Metallo-dependent hydrolases"/>
    <property type="match status" value="1"/>
</dbReference>
<evidence type="ECO:0000256" key="2">
    <source>
        <dbReference type="ARBA" id="ARBA00012782"/>
    </source>
</evidence>
<dbReference type="PANTHER" id="PTHR11113">
    <property type="entry name" value="N-ACETYLGLUCOSAMINE-6-PHOSPHATE DEACETYLASE"/>
    <property type="match status" value="1"/>
</dbReference>
<feature type="non-terminal residue" evidence="7">
    <location>
        <position position="1"/>
    </location>
</feature>
<reference evidence="7" key="1">
    <citation type="journal article" date="2014" name="Front. Microbiol.">
        <title>High frequency of phylogenetically diverse reductive dehalogenase-homologous genes in deep subseafloor sedimentary metagenomes.</title>
        <authorList>
            <person name="Kawai M."/>
            <person name="Futagami T."/>
            <person name="Toyoda A."/>
            <person name="Takaki Y."/>
            <person name="Nishi S."/>
            <person name="Hori S."/>
            <person name="Arai W."/>
            <person name="Tsubouchi T."/>
            <person name="Morono Y."/>
            <person name="Uchiyama I."/>
            <person name="Ito T."/>
            <person name="Fujiyama A."/>
            <person name="Inagaki F."/>
            <person name="Takami H."/>
        </authorList>
    </citation>
    <scope>NUCLEOTIDE SEQUENCE</scope>
    <source>
        <strain evidence="7">Expedition CK06-06</strain>
    </source>
</reference>
<proteinExistence type="inferred from homology"/>
<accession>X1KLH8</accession>
<protein>
    <recommendedName>
        <fullName evidence="2">adenine deaminase</fullName>
        <ecNumber evidence="2">3.5.4.2</ecNumber>
    </recommendedName>
</protein>
<comment type="similarity">
    <text evidence="1">Belongs to the metallo-dependent hydrolases superfamily. Adenine deaminase family.</text>
</comment>
<dbReference type="InterPro" id="IPR006680">
    <property type="entry name" value="Amidohydro-rel"/>
</dbReference>
<dbReference type="InterPro" id="IPR011059">
    <property type="entry name" value="Metal-dep_hydrolase_composite"/>
</dbReference>
<feature type="domain" description="Amidohydrolase-related" evidence="5">
    <location>
        <begin position="98"/>
        <end position="260"/>
    </location>
</feature>
<dbReference type="EMBL" id="BARV01002325">
    <property type="protein sequence ID" value="GAH90979.1"/>
    <property type="molecule type" value="Genomic_DNA"/>
</dbReference>
<dbReference type="AlphaFoldDB" id="X1KLH8"/>
<keyword evidence="3" id="KW-0378">Hydrolase</keyword>
<evidence type="ECO:0000256" key="4">
    <source>
        <dbReference type="ARBA" id="ARBA00047720"/>
    </source>
</evidence>
<sequence length="438" mass="47485">DKVAEQGIRLLKLYFMIGLPTETDEDIEGVIHFLRSAKNQPIKVFITAPPMVTLSPVTEEHAITVDELRKLLGRRGVIGLGEPYWAGVVGGDRRILDLITETIKWGKKVDGHSSGARGSKLQAYISSGVSSCHEPISAEEVMERLRLGLFVLIREGEIRRELEAISQIRNENIDFTRLALSTDGVGPWQFISDGYMEFVVQKAIDLGFSPIQAIQMATINTAQHFAIDDIIGGIAPGKYADIVIIPDLGTIQAEYVISNGQVVAQNGQPVVLPRKHNYPKSIQNSIHLAKDFAASDFAIPVESSRSQVKVRLIDQVTNLVTREEFIDMPVSDGQLKPDTSKGILKVAAIERSYRTGKNFVGLIRGIGLKQGAIATSAVWDCSDIIAVGASESDMAQAVNRVRQLGGGIVVCAGNRILAEISLPVAGIISAQPMETIAG</sequence>
<feature type="domain" description="Adenine deaminase C-terminal" evidence="6">
    <location>
        <begin position="319"/>
        <end position="437"/>
    </location>
</feature>
<dbReference type="GO" id="GO:0000034">
    <property type="term" value="F:adenine deaminase activity"/>
    <property type="evidence" value="ECO:0007669"/>
    <property type="project" value="UniProtKB-EC"/>
</dbReference>
<dbReference type="Pfam" id="PF01979">
    <property type="entry name" value="Amidohydro_1"/>
    <property type="match status" value="1"/>
</dbReference>
<dbReference type="Pfam" id="PF13382">
    <property type="entry name" value="Adenine_deam_C"/>
    <property type="match status" value="1"/>
</dbReference>
<evidence type="ECO:0000259" key="6">
    <source>
        <dbReference type="Pfam" id="PF13382"/>
    </source>
</evidence>
<dbReference type="PANTHER" id="PTHR11113:SF2">
    <property type="entry name" value="ADENINE DEAMINASE"/>
    <property type="match status" value="1"/>
</dbReference>
<evidence type="ECO:0000313" key="7">
    <source>
        <dbReference type="EMBL" id="GAH90979.1"/>
    </source>
</evidence>
<evidence type="ECO:0000259" key="5">
    <source>
        <dbReference type="Pfam" id="PF01979"/>
    </source>
</evidence>
<organism evidence="7">
    <name type="scientific">marine sediment metagenome</name>
    <dbReference type="NCBI Taxonomy" id="412755"/>
    <lineage>
        <taxon>unclassified sequences</taxon>
        <taxon>metagenomes</taxon>
        <taxon>ecological metagenomes</taxon>
    </lineage>
</organism>
<evidence type="ECO:0000256" key="1">
    <source>
        <dbReference type="ARBA" id="ARBA00006773"/>
    </source>
</evidence>
<evidence type="ECO:0000256" key="3">
    <source>
        <dbReference type="ARBA" id="ARBA00022801"/>
    </source>
</evidence>
<gene>
    <name evidence="7" type="ORF">S06H3_06090</name>
</gene>
<feature type="non-terminal residue" evidence="7">
    <location>
        <position position="438"/>
    </location>
</feature>
<dbReference type="InterPro" id="IPR026912">
    <property type="entry name" value="Adenine_deam_C"/>
</dbReference>
<dbReference type="EC" id="3.5.4.2" evidence="2"/>
<comment type="catalytic activity">
    <reaction evidence="4">
        <text>adenine + H2O + H(+) = hypoxanthine + NH4(+)</text>
        <dbReference type="Rhea" id="RHEA:23688"/>
        <dbReference type="ChEBI" id="CHEBI:15377"/>
        <dbReference type="ChEBI" id="CHEBI:15378"/>
        <dbReference type="ChEBI" id="CHEBI:16708"/>
        <dbReference type="ChEBI" id="CHEBI:17368"/>
        <dbReference type="ChEBI" id="CHEBI:28938"/>
        <dbReference type="EC" id="3.5.4.2"/>
    </reaction>
</comment>
<dbReference type="InterPro" id="IPR032466">
    <property type="entry name" value="Metal_Hydrolase"/>
</dbReference>
<comment type="caution">
    <text evidence="7">The sequence shown here is derived from an EMBL/GenBank/DDBJ whole genome shotgun (WGS) entry which is preliminary data.</text>
</comment>
<name>X1KLH8_9ZZZZ</name>
<dbReference type="SUPFAM" id="SSF51338">
    <property type="entry name" value="Composite domain of metallo-dependent hydrolases"/>
    <property type="match status" value="1"/>
</dbReference>